<dbReference type="InterPro" id="IPR036597">
    <property type="entry name" value="Fido-like_dom_sf"/>
</dbReference>
<evidence type="ECO:0000313" key="3">
    <source>
        <dbReference type="Proteomes" id="UP001516464"/>
    </source>
</evidence>
<name>A0ABQ7HWG1_9MICR</name>
<dbReference type="Pfam" id="PF02661">
    <property type="entry name" value="Fic"/>
    <property type="match status" value="1"/>
</dbReference>
<evidence type="ECO:0000259" key="1">
    <source>
        <dbReference type="PROSITE" id="PS51459"/>
    </source>
</evidence>
<gene>
    <name evidence="2" type="ORF">TCON_2283</name>
</gene>
<reference evidence="2 3" key="1">
    <citation type="submission" date="2019-01" db="EMBL/GenBank/DDBJ databases">
        <title>Genomes sequencing and comparative genomics of infectious freshwater microsporidia, Cucumispora dikerogammari and Thelohania contejeani.</title>
        <authorList>
            <person name="Cormier A."/>
            <person name="Giraud I."/>
            <person name="Wattier R."/>
            <person name="Teixeira M."/>
            <person name="Grandjean F."/>
            <person name="Rigaud T."/>
            <person name="Cordaux R."/>
        </authorList>
    </citation>
    <scope>NUCLEOTIDE SEQUENCE [LARGE SCALE GENOMIC DNA]</scope>
    <source>
        <strain evidence="2">T1</strain>
        <tissue evidence="2">Spores</tissue>
    </source>
</reference>
<keyword evidence="3" id="KW-1185">Reference proteome</keyword>
<dbReference type="Gene3D" id="1.10.3290.10">
    <property type="entry name" value="Fido-like domain"/>
    <property type="match status" value="1"/>
</dbReference>
<dbReference type="Proteomes" id="UP001516464">
    <property type="component" value="Unassembled WGS sequence"/>
</dbReference>
<comment type="caution">
    <text evidence="2">The sequence shown here is derived from an EMBL/GenBank/DDBJ whole genome shotgun (WGS) entry which is preliminary data.</text>
</comment>
<sequence length="288" mass="33716">MSLLLAYKLKFNLKKKISEIHSFRQIYLKTQKNKTNASHILMVLKVMEYGFLINIMKNENIGIVINQQKHIMTDRKLKEIFNLLNAIKHLQLIRGDYSKVKEELVEDNEKSSLLGLMDLEECVLHLHKILMTGLLSIEKCGYVSTNVRCTQIKNDWYFYPLLNSNQDGENRILKILDIYNFTLTHKILTHQSQEAELEQIFKLTAWFILEMLSLHPFADGNGRLTRLLASYILSVLMPFPTLLLGNLERAIIHDRKRSGNQPPIYLVKLIIKSTWLSWKIFFNLLTKK</sequence>
<dbReference type="PROSITE" id="PS51459">
    <property type="entry name" value="FIDO"/>
    <property type="match status" value="1"/>
</dbReference>
<dbReference type="InterPro" id="IPR003812">
    <property type="entry name" value="Fido"/>
</dbReference>
<protein>
    <submittedName>
        <fullName evidence="2">Ribonucleoside-diphosphate reductase small chain</fullName>
    </submittedName>
</protein>
<accession>A0ABQ7HWG1</accession>
<feature type="domain" description="Fido" evidence="1">
    <location>
        <begin position="118"/>
        <end position="272"/>
    </location>
</feature>
<dbReference type="SUPFAM" id="SSF140931">
    <property type="entry name" value="Fic-like"/>
    <property type="match status" value="1"/>
</dbReference>
<organism evidence="2 3">
    <name type="scientific">Astathelohania contejeani</name>
    <dbReference type="NCBI Taxonomy" id="164912"/>
    <lineage>
        <taxon>Eukaryota</taxon>
        <taxon>Fungi</taxon>
        <taxon>Fungi incertae sedis</taxon>
        <taxon>Microsporidia</taxon>
        <taxon>Astathelohaniidae</taxon>
        <taxon>Astathelohania</taxon>
    </lineage>
</organism>
<evidence type="ECO:0000313" key="2">
    <source>
        <dbReference type="EMBL" id="KAF7682491.1"/>
    </source>
</evidence>
<proteinExistence type="predicted"/>
<dbReference type="EMBL" id="SBIQ01000245">
    <property type="protein sequence ID" value="KAF7682491.1"/>
    <property type="molecule type" value="Genomic_DNA"/>
</dbReference>